<dbReference type="InterPro" id="IPR036390">
    <property type="entry name" value="WH_DNA-bd_sf"/>
</dbReference>
<dbReference type="EMBL" id="FOYS01000001">
    <property type="protein sequence ID" value="SFR33446.1"/>
    <property type="molecule type" value="Genomic_DNA"/>
</dbReference>
<dbReference type="RefSeq" id="WP_089876100.1">
    <property type="nucleotide sequence ID" value="NZ_FOYS01000001.1"/>
</dbReference>
<evidence type="ECO:0000256" key="2">
    <source>
        <dbReference type="ARBA" id="ARBA00023125"/>
    </source>
</evidence>
<evidence type="ECO:0000313" key="6">
    <source>
        <dbReference type="Proteomes" id="UP000243250"/>
    </source>
</evidence>
<dbReference type="PRINTS" id="PR00778">
    <property type="entry name" value="HTHARSR"/>
</dbReference>
<evidence type="ECO:0000256" key="3">
    <source>
        <dbReference type="ARBA" id="ARBA00023163"/>
    </source>
</evidence>
<evidence type="ECO:0000256" key="1">
    <source>
        <dbReference type="ARBA" id="ARBA00023015"/>
    </source>
</evidence>
<dbReference type="AlphaFoldDB" id="A0A1I6FU76"/>
<dbReference type="GO" id="GO:0003700">
    <property type="term" value="F:DNA-binding transcription factor activity"/>
    <property type="evidence" value="ECO:0007669"/>
    <property type="project" value="InterPro"/>
</dbReference>
<dbReference type="SUPFAM" id="SSF46785">
    <property type="entry name" value="Winged helix' DNA-binding domain"/>
    <property type="match status" value="1"/>
</dbReference>
<dbReference type="InterPro" id="IPR001845">
    <property type="entry name" value="HTH_ArsR_DNA-bd_dom"/>
</dbReference>
<evidence type="ECO:0000259" key="4">
    <source>
        <dbReference type="PROSITE" id="PS50987"/>
    </source>
</evidence>
<dbReference type="InterPro" id="IPR051011">
    <property type="entry name" value="Metal_resp_trans_reg"/>
</dbReference>
<reference evidence="6" key="1">
    <citation type="submission" date="2016-10" db="EMBL/GenBank/DDBJ databases">
        <authorList>
            <person name="Varghese N."/>
            <person name="Submissions S."/>
        </authorList>
    </citation>
    <scope>NUCLEOTIDE SEQUENCE [LARGE SCALE GENOMIC DNA]</scope>
    <source>
        <strain evidence="6">CGMCC 1.8711</strain>
    </source>
</reference>
<dbReference type="NCBIfam" id="NF033788">
    <property type="entry name" value="HTH_metalloreg"/>
    <property type="match status" value="1"/>
</dbReference>
<dbReference type="OrthoDB" id="46231at2157"/>
<organism evidence="5 6">
    <name type="scientific">Halogeometricum limi</name>
    <dbReference type="NCBI Taxonomy" id="555875"/>
    <lineage>
        <taxon>Archaea</taxon>
        <taxon>Methanobacteriati</taxon>
        <taxon>Methanobacteriota</taxon>
        <taxon>Stenosarchaea group</taxon>
        <taxon>Halobacteria</taxon>
        <taxon>Halobacteriales</taxon>
        <taxon>Haloferacaceae</taxon>
        <taxon>Halogeometricum</taxon>
    </lineage>
</organism>
<dbReference type="PANTHER" id="PTHR43132:SF2">
    <property type="entry name" value="ARSENICAL RESISTANCE OPERON REPRESSOR ARSR-RELATED"/>
    <property type="match status" value="1"/>
</dbReference>
<proteinExistence type="predicted"/>
<keyword evidence="6" id="KW-1185">Reference proteome</keyword>
<dbReference type="PROSITE" id="PS50987">
    <property type="entry name" value="HTH_ARSR_2"/>
    <property type="match status" value="1"/>
</dbReference>
<name>A0A1I6FU76_9EURY</name>
<sequence length="134" mass="14441">MAQDTTRLRRLVADETGDCCEADVDARLARLDSLAAAVPTGADADEDVDALKTLGSETRYRIVRLLVAAGDELCVCEITPVLDVSDSAVSHALSDLVDAGLLSRRKEGTWRYYRTTERADRLAAALDATRGDGE</sequence>
<dbReference type="Proteomes" id="UP000243250">
    <property type="component" value="Unassembled WGS sequence"/>
</dbReference>
<evidence type="ECO:0000313" key="5">
    <source>
        <dbReference type="EMBL" id="SFR33446.1"/>
    </source>
</evidence>
<dbReference type="InterPro" id="IPR036388">
    <property type="entry name" value="WH-like_DNA-bd_sf"/>
</dbReference>
<dbReference type="PANTHER" id="PTHR43132">
    <property type="entry name" value="ARSENICAL RESISTANCE OPERON REPRESSOR ARSR-RELATED"/>
    <property type="match status" value="1"/>
</dbReference>
<dbReference type="Gene3D" id="1.10.10.10">
    <property type="entry name" value="Winged helix-like DNA-binding domain superfamily/Winged helix DNA-binding domain"/>
    <property type="match status" value="1"/>
</dbReference>
<feature type="domain" description="HTH arsR-type" evidence="4">
    <location>
        <begin position="39"/>
        <end position="134"/>
    </location>
</feature>
<gene>
    <name evidence="5" type="ORF">SAMN04488124_0304</name>
</gene>
<dbReference type="STRING" id="555875.SAMN04488124_0304"/>
<accession>A0A1I6FU76</accession>
<dbReference type="Pfam" id="PF01022">
    <property type="entry name" value="HTH_5"/>
    <property type="match status" value="1"/>
</dbReference>
<dbReference type="SMART" id="SM00418">
    <property type="entry name" value="HTH_ARSR"/>
    <property type="match status" value="1"/>
</dbReference>
<protein>
    <submittedName>
        <fullName evidence="5">Regulatory protein, arsR family</fullName>
    </submittedName>
</protein>
<keyword evidence="3" id="KW-0804">Transcription</keyword>
<keyword evidence="1" id="KW-0805">Transcription regulation</keyword>
<dbReference type="GO" id="GO:0003677">
    <property type="term" value="F:DNA binding"/>
    <property type="evidence" value="ECO:0007669"/>
    <property type="project" value="UniProtKB-KW"/>
</dbReference>
<dbReference type="CDD" id="cd00090">
    <property type="entry name" value="HTH_ARSR"/>
    <property type="match status" value="1"/>
</dbReference>
<keyword evidence="2" id="KW-0238">DNA-binding</keyword>
<dbReference type="InterPro" id="IPR011991">
    <property type="entry name" value="ArsR-like_HTH"/>
</dbReference>